<protein>
    <submittedName>
        <fullName evidence="1">Uncharacterized protein</fullName>
    </submittedName>
</protein>
<accession>A0A8S5SB74</accession>
<proteinExistence type="predicted"/>
<dbReference type="Pfam" id="PF19791">
    <property type="entry name" value="DUF6275"/>
    <property type="match status" value="1"/>
</dbReference>
<organism evidence="1">
    <name type="scientific">Siphoviridae sp. ct0D87</name>
    <dbReference type="NCBI Taxonomy" id="2827760"/>
    <lineage>
        <taxon>Viruses</taxon>
        <taxon>Duplodnaviria</taxon>
        <taxon>Heunggongvirae</taxon>
        <taxon>Uroviricota</taxon>
        <taxon>Caudoviricetes</taxon>
    </lineage>
</organism>
<dbReference type="EMBL" id="BK032561">
    <property type="protein sequence ID" value="DAF47919.1"/>
    <property type="molecule type" value="Genomic_DNA"/>
</dbReference>
<evidence type="ECO:0000313" key="1">
    <source>
        <dbReference type="EMBL" id="DAF47919.1"/>
    </source>
</evidence>
<reference evidence="1" key="1">
    <citation type="journal article" date="2021" name="Proc. Natl. Acad. Sci. U.S.A.">
        <title>A Catalog of Tens of Thousands of Viruses from Human Metagenomes Reveals Hidden Associations with Chronic Diseases.</title>
        <authorList>
            <person name="Tisza M.J."/>
            <person name="Buck C.B."/>
        </authorList>
    </citation>
    <scope>NUCLEOTIDE SEQUENCE</scope>
    <source>
        <strain evidence="1">Ct0D87</strain>
    </source>
</reference>
<sequence>MGSKEFQELAMNAVFQVNPNIAISEMFVVWMVKVLQNNKALISAQSTDNYYEVTYNGDKKELYVDEYIKNTNTCLNVNDAL</sequence>
<name>A0A8S5SB74_9CAUD</name>
<dbReference type="InterPro" id="IPR046242">
    <property type="entry name" value="DUF6275"/>
</dbReference>